<feature type="compositionally biased region" description="Low complexity" evidence="2">
    <location>
        <begin position="564"/>
        <end position="575"/>
    </location>
</feature>
<dbReference type="PANTHER" id="PTHR13315">
    <property type="entry name" value="METALLO PHOSPHOESTERASE RELATED"/>
    <property type="match status" value="1"/>
</dbReference>
<dbReference type="GO" id="GO:0006506">
    <property type="term" value="P:GPI anchor biosynthetic process"/>
    <property type="evidence" value="ECO:0007669"/>
    <property type="project" value="InterPro"/>
</dbReference>
<dbReference type="GO" id="GO:0005783">
    <property type="term" value="C:endoplasmic reticulum"/>
    <property type="evidence" value="ECO:0007669"/>
    <property type="project" value="TreeGrafter"/>
</dbReference>
<protein>
    <recommendedName>
        <fullName evidence="6">Calcineurin-like phosphoesterase domain-containing protein</fullName>
    </recommendedName>
</protein>
<dbReference type="OrthoDB" id="5977743at2759"/>
<dbReference type="Proteomes" id="UP000250140">
    <property type="component" value="Unassembled WGS sequence"/>
</dbReference>
<keyword evidence="3" id="KW-1133">Transmembrane helix</keyword>
<feature type="transmembrane region" description="Helical" evidence="3">
    <location>
        <begin position="647"/>
        <end position="671"/>
    </location>
</feature>
<feature type="transmembrane region" description="Helical" evidence="3">
    <location>
        <begin position="61"/>
        <end position="79"/>
    </location>
</feature>
<evidence type="ECO:0000313" key="5">
    <source>
        <dbReference type="Proteomes" id="UP000250140"/>
    </source>
</evidence>
<keyword evidence="5" id="KW-1185">Reference proteome</keyword>
<evidence type="ECO:0000256" key="2">
    <source>
        <dbReference type="SAM" id="MobiDB-lite"/>
    </source>
</evidence>
<dbReference type="InterPro" id="IPR029052">
    <property type="entry name" value="Metallo-depent_PP-like"/>
</dbReference>
<reference evidence="4 5" key="1">
    <citation type="journal article" date="2016" name="Nat. Commun.">
        <title>Ectomycorrhizal ecology is imprinted in the genome of the dominant symbiotic fungus Cenococcum geophilum.</title>
        <authorList>
            <consortium name="DOE Joint Genome Institute"/>
            <person name="Peter M."/>
            <person name="Kohler A."/>
            <person name="Ohm R.A."/>
            <person name="Kuo A."/>
            <person name="Krutzmann J."/>
            <person name="Morin E."/>
            <person name="Arend M."/>
            <person name="Barry K.W."/>
            <person name="Binder M."/>
            <person name="Choi C."/>
            <person name="Clum A."/>
            <person name="Copeland A."/>
            <person name="Grisel N."/>
            <person name="Haridas S."/>
            <person name="Kipfer T."/>
            <person name="LaButti K."/>
            <person name="Lindquist E."/>
            <person name="Lipzen A."/>
            <person name="Maire R."/>
            <person name="Meier B."/>
            <person name="Mihaltcheva S."/>
            <person name="Molinier V."/>
            <person name="Murat C."/>
            <person name="Poggeler S."/>
            <person name="Quandt C.A."/>
            <person name="Sperisen C."/>
            <person name="Tritt A."/>
            <person name="Tisserant E."/>
            <person name="Crous P.W."/>
            <person name="Henrissat B."/>
            <person name="Nehls U."/>
            <person name="Egli S."/>
            <person name="Spatafora J.W."/>
            <person name="Grigoriev I.V."/>
            <person name="Martin F.M."/>
        </authorList>
    </citation>
    <scope>NUCLEOTIDE SEQUENCE [LARGE SCALE GENOMIC DNA]</scope>
    <source>
        <strain evidence="4 5">CBS 207.34</strain>
    </source>
</reference>
<feature type="region of interest" description="Disordered" evidence="2">
    <location>
        <begin position="539"/>
        <end position="597"/>
    </location>
</feature>
<evidence type="ECO:0000313" key="4">
    <source>
        <dbReference type="EMBL" id="OCL15152.1"/>
    </source>
</evidence>
<organism evidence="4 5">
    <name type="scientific">Glonium stellatum</name>
    <dbReference type="NCBI Taxonomy" id="574774"/>
    <lineage>
        <taxon>Eukaryota</taxon>
        <taxon>Fungi</taxon>
        <taxon>Dikarya</taxon>
        <taxon>Ascomycota</taxon>
        <taxon>Pezizomycotina</taxon>
        <taxon>Dothideomycetes</taxon>
        <taxon>Pleosporomycetidae</taxon>
        <taxon>Gloniales</taxon>
        <taxon>Gloniaceae</taxon>
        <taxon>Glonium</taxon>
    </lineage>
</organism>
<sequence length="676" mass="75865">MTSYYGVPQGASNQYPEPPSLTAQAIRLGHIVAVHHILPAISSTIQQCRAILRGHWSPRSFLTLGNILTALWFLLLYWGERSIFRGSVDSCEWSNWENWSPDASPHRLIFIADPQLVDPHTYPGRPWPLSTLTVRHTDIYLRRSYSRIQKVLYPDTIFFLGDLFDGGREWSTRSTMSPEAQWRKYGDIFWLKEYDRFGRIFFDHWGDGGTTPRPSQPGRKIISSLPGNHDLGFGAGIQASVRKRFNAYFGDGSRIDIVGNHTFVSVDTVSLSALGQPQSVEEIWRPTMEFLDKAQAQKKRAVMRELRIQQGLTPNLPFKHALIDTEDLAKAELPHYEGADAEFPTILLTHVPLYRSEGTPCGPLREHWPPSTPPKGQTEPVDPDERNAIAVRGGYQYQNVLTKEISKDITEKIGNIEYAFSGDDHDYCEVVHRGYPSAGAGIREITVKSISWAMGVRKPGIVMLSLWNPVDSHGNQIPTKEGTRFPTIQKHLCLLPDQLSVFIRYALLFVLTITLLTTRAALVAFGRLKSSLTEADSPVLPVSEHASSAETEKAELYSRHPSSPDDVSSKSSASSDRGKLAIRNSNARTRSVSPSGGYGLPVTQSKYNYPLIQHAGYFPPAKGAREVQQWDTVNTSSKKKPKKLKGCGLFFAELRRSVIQVASVVFVWYFWLTWNG</sequence>
<dbReference type="EMBL" id="KV748482">
    <property type="protein sequence ID" value="OCL15152.1"/>
    <property type="molecule type" value="Genomic_DNA"/>
</dbReference>
<evidence type="ECO:0000256" key="1">
    <source>
        <dbReference type="ARBA" id="ARBA00023136"/>
    </source>
</evidence>
<dbReference type="SUPFAM" id="SSF56300">
    <property type="entry name" value="Metallo-dependent phosphatases"/>
    <property type="match status" value="1"/>
</dbReference>
<gene>
    <name evidence="4" type="ORF">AOQ84DRAFT_329881</name>
</gene>
<proteinExistence type="predicted"/>
<dbReference type="GO" id="GO:0016020">
    <property type="term" value="C:membrane"/>
    <property type="evidence" value="ECO:0007669"/>
    <property type="project" value="GOC"/>
</dbReference>
<dbReference type="InterPro" id="IPR033308">
    <property type="entry name" value="PGAP5/Cdc1/Ted1"/>
</dbReference>
<accession>A0A8E2JZV7</accession>
<evidence type="ECO:0000256" key="3">
    <source>
        <dbReference type="SAM" id="Phobius"/>
    </source>
</evidence>
<evidence type="ECO:0008006" key="6">
    <source>
        <dbReference type="Google" id="ProtNLM"/>
    </source>
</evidence>
<keyword evidence="3" id="KW-0812">Transmembrane</keyword>
<name>A0A8E2JZV7_9PEZI</name>
<keyword evidence="1 3" id="KW-0472">Membrane</keyword>
<dbReference type="AlphaFoldDB" id="A0A8E2JZV7"/>
<feature type="compositionally biased region" description="Polar residues" evidence="2">
    <location>
        <begin position="583"/>
        <end position="594"/>
    </location>
</feature>
<feature type="transmembrane region" description="Helical" evidence="3">
    <location>
        <begin position="502"/>
        <end position="522"/>
    </location>
</feature>
<dbReference type="PANTHER" id="PTHR13315:SF4">
    <property type="entry name" value="METALLOPHOSPHOESTERASE, ISOFORM E"/>
    <property type="match status" value="1"/>
</dbReference>